<dbReference type="GO" id="GO:0022857">
    <property type="term" value="F:transmembrane transporter activity"/>
    <property type="evidence" value="ECO:0007669"/>
    <property type="project" value="InterPro"/>
</dbReference>
<feature type="transmembrane region" description="Helical" evidence="6">
    <location>
        <begin position="201"/>
        <end position="221"/>
    </location>
</feature>
<evidence type="ECO:0000256" key="4">
    <source>
        <dbReference type="ARBA" id="ARBA00023136"/>
    </source>
</evidence>
<dbReference type="EMBL" id="JACHHX010000002">
    <property type="protein sequence ID" value="MBB5014483.1"/>
    <property type="molecule type" value="Genomic_DNA"/>
</dbReference>
<keyword evidence="4 6" id="KW-0472">Membrane</keyword>
<dbReference type="AlphaFoldDB" id="A0A7W7XX90"/>
<keyword evidence="2 6" id="KW-0812">Transmembrane</keyword>
<evidence type="ECO:0000256" key="5">
    <source>
        <dbReference type="ARBA" id="ARBA00034125"/>
    </source>
</evidence>
<dbReference type="PANTHER" id="PTHR31082:SF4">
    <property type="entry name" value="PHEROMONE-REGULATED MEMBRANE PROTEIN 10"/>
    <property type="match status" value="1"/>
</dbReference>
<reference evidence="9 10" key="1">
    <citation type="submission" date="2020-08" db="EMBL/GenBank/DDBJ databases">
        <title>Genomic Encyclopedia of Type Strains, Phase IV (KMG-IV): sequencing the most valuable type-strain genomes for metagenomic binning, comparative biology and taxonomic classification.</title>
        <authorList>
            <person name="Goeker M."/>
        </authorList>
    </citation>
    <scope>NUCLEOTIDE SEQUENCE [LARGE SCALE GENOMIC DNA]</scope>
    <source>
        <strain evidence="9 10">DSM 25897</strain>
    </source>
</reference>
<feature type="transmembrane region" description="Helical" evidence="6">
    <location>
        <begin position="357"/>
        <end position="376"/>
    </location>
</feature>
<comment type="similarity">
    <text evidence="5">Belongs to the ThrE exporter (TC 2.A.79) family.</text>
</comment>
<dbReference type="InterPro" id="IPR010619">
    <property type="entry name" value="ThrE-like_N"/>
</dbReference>
<feature type="transmembrane region" description="Helical" evidence="6">
    <location>
        <begin position="388"/>
        <end position="409"/>
    </location>
</feature>
<evidence type="ECO:0000256" key="3">
    <source>
        <dbReference type="ARBA" id="ARBA00022989"/>
    </source>
</evidence>
<evidence type="ECO:0000259" key="8">
    <source>
        <dbReference type="Pfam" id="PF12821"/>
    </source>
</evidence>
<comment type="caution">
    <text evidence="9">The sequence shown here is derived from an EMBL/GenBank/DDBJ whole genome shotgun (WGS) entry which is preliminary data.</text>
</comment>
<dbReference type="Proteomes" id="UP000519004">
    <property type="component" value="Unassembled WGS sequence"/>
</dbReference>
<feature type="transmembrane region" description="Helical" evidence="6">
    <location>
        <begin position="325"/>
        <end position="345"/>
    </location>
</feature>
<comment type="subcellular location">
    <subcellularLocation>
        <location evidence="1">Membrane</location>
        <topology evidence="1">Multi-pass membrane protein</topology>
    </subcellularLocation>
</comment>
<evidence type="ECO:0000256" key="2">
    <source>
        <dbReference type="ARBA" id="ARBA00022692"/>
    </source>
</evidence>
<organism evidence="9 10">
    <name type="scientific">Rehaibacterium terrae</name>
    <dbReference type="NCBI Taxonomy" id="1341696"/>
    <lineage>
        <taxon>Bacteria</taxon>
        <taxon>Pseudomonadati</taxon>
        <taxon>Pseudomonadota</taxon>
        <taxon>Gammaproteobacteria</taxon>
        <taxon>Lysobacterales</taxon>
        <taxon>Lysobacteraceae</taxon>
        <taxon>Rehaibacterium</taxon>
    </lineage>
</organism>
<dbReference type="InterPro" id="IPR051361">
    <property type="entry name" value="ThrE/Ser_Exporter"/>
</dbReference>
<protein>
    <submittedName>
        <fullName evidence="9">Uncharacterized membrane protein YjjP (DUF1212 family)</fullName>
    </submittedName>
</protein>
<feature type="transmembrane region" description="Helical" evidence="6">
    <location>
        <begin position="233"/>
        <end position="254"/>
    </location>
</feature>
<evidence type="ECO:0000256" key="1">
    <source>
        <dbReference type="ARBA" id="ARBA00004141"/>
    </source>
</evidence>
<dbReference type="Pfam" id="PF06738">
    <property type="entry name" value="ThrE"/>
    <property type="match status" value="1"/>
</dbReference>
<feature type="transmembrane region" description="Helical" evidence="6">
    <location>
        <begin position="274"/>
        <end position="291"/>
    </location>
</feature>
<evidence type="ECO:0000313" key="9">
    <source>
        <dbReference type="EMBL" id="MBB5014483.1"/>
    </source>
</evidence>
<keyword evidence="10" id="KW-1185">Reference proteome</keyword>
<accession>A0A7W7XX90</accession>
<feature type="domain" description="Threonine/Serine exporter ThrE" evidence="8">
    <location>
        <begin position="279"/>
        <end position="405"/>
    </location>
</feature>
<feature type="transmembrane region" description="Helical" evidence="6">
    <location>
        <begin position="122"/>
        <end position="142"/>
    </location>
</feature>
<dbReference type="RefSeq" id="WP_246416809.1">
    <property type="nucleotide sequence ID" value="NZ_JACHHX010000002.1"/>
</dbReference>
<evidence type="ECO:0000259" key="7">
    <source>
        <dbReference type="Pfam" id="PF06738"/>
    </source>
</evidence>
<dbReference type="GO" id="GO:0016020">
    <property type="term" value="C:membrane"/>
    <property type="evidence" value="ECO:0007669"/>
    <property type="project" value="UniProtKB-SubCell"/>
</dbReference>
<proteinExistence type="inferred from homology"/>
<dbReference type="InterPro" id="IPR024528">
    <property type="entry name" value="ThrE_2"/>
</dbReference>
<sequence>MTDAESSFVARTEFIIELARRLHAYGTTAQRLEGAISAVARRLGVGCEVWSNPTGIILSFSDPTRGPLTDTTRVIRLEPGDVDLRKLCQADEIADRVVTGEMDLAAGKAALRALDRPPSRRMVAMTVFSFGLASASVAALLRTGWGDIATAAVIGWLIGALSMAATTRPRLLEASDAVAALLATLLAAAVATWLMPLTLNLVIVASLIVLLPGLALTNAVAELTHQHLVSGTARFAGAMATLLKLTFGTVAAMQLVRLLGWQPQEAATALLPPWLEWVALATASYAFAVLFRAEKRDYLLVMAAAWLGYGVTRLAGVWLGTEAGGFPVGVFLAGMAVTAVSNGYARWVNRPGALIRVPGIILLVPGSVGFRSLTFMMERDVMLGLDTAFTLVNALVALVAGILFGNLLIPSRRNL</sequence>
<feature type="domain" description="Threonine/serine exporter-like N-terminal" evidence="7">
    <location>
        <begin position="13"/>
        <end position="255"/>
    </location>
</feature>
<keyword evidence="3 6" id="KW-1133">Transmembrane helix</keyword>
<feature type="transmembrane region" description="Helical" evidence="6">
    <location>
        <begin position="298"/>
        <end position="319"/>
    </location>
</feature>
<evidence type="ECO:0000256" key="6">
    <source>
        <dbReference type="SAM" id="Phobius"/>
    </source>
</evidence>
<evidence type="ECO:0000313" key="10">
    <source>
        <dbReference type="Proteomes" id="UP000519004"/>
    </source>
</evidence>
<feature type="transmembrane region" description="Helical" evidence="6">
    <location>
        <begin position="177"/>
        <end position="195"/>
    </location>
</feature>
<feature type="transmembrane region" description="Helical" evidence="6">
    <location>
        <begin position="148"/>
        <end position="165"/>
    </location>
</feature>
<gene>
    <name evidence="9" type="ORF">HNQ58_000357</name>
</gene>
<dbReference type="Pfam" id="PF12821">
    <property type="entry name" value="ThrE_2"/>
    <property type="match status" value="1"/>
</dbReference>
<dbReference type="PANTHER" id="PTHR31082">
    <property type="entry name" value="PHEROMONE-REGULATED MEMBRANE PROTEIN 10"/>
    <property type="match status" value="1"/>
</dbReference>
<name>A0A7W7XX90_9GAMM</name>